<sequence length="449" mass="49633">MQESEHQDSQEQRDLTPPSSEGAARAIEEEHPADIALRLEELEFEDQLRIIRSMAPGDAADSVAEMERHERVELLERLDPRHAAALVSEMSPDDAADILEELKDEHALNILGRVPKEDAAEIRNLMTYDPDTAGGVMNTEIVILDERLTADQAIQVIRTEIKDKEVPYYAYLVDAQERLTGVLSMRDLLLAPAGEMLMDMAKNQVLVSVTFDVDREEVAHLISKYSFLGIPVVDYEDRLLGVVTYDDVIDIIHEEATEDMQKMVGAGSDETVDSPWTYSIRKRLPWLFVNMLNSAVAAYVVHLFEGSIAEMAILAVLMPMVANQAGNTGQQALAVMIRQMAVDKLDRKKCWYAVFREIKIGLVNGIFVSLIALAAVFLLTGKGLLACVMATALLLDMLVGSLAGAGIPLILKKLGRDPAQASSIFLTTLTDSLGFFFFLGLAQVFLIAR</sequence>
<keyword evidence="8" id="KW-0129">CBS domain</keyword>
<dbReference type="PATRIC" id="fig|1121439.3.peg.2890"/>
<comment type="caution">
    <text evidence="9">Lacks conserved residue(s) required for the propagation of feature annotation.</text>
</comment>
<evidence type="ECO:0000256" key="5">
    <source>
        <dbReference type="ARBA" id="ARBA00022842"/>
    </source>
</evidence>
<evidence type="ECO:0000313" key="12">
    <source>
        <dbReference type="EMBL" id="EPR30362.1"/>
    </source>
</evidence>
<dbReference type="eggNOG" id="COG2239">
    <property type="taxonomic scope" value="Bacteria"/>
</dbReference>
<dbReference type="AlphaFoldDB" id="S7SZW3"/>
<dbReference type="STRING" id="1121439.dsat_1502"/>
<keyword evidence="4 9" id="KW-0812">Transmembrane</keyword>
<dbReference type="OrthoDB" id="9790355at2"/>
<feature type="transmembrane region" description="Helical" evidence="9">
    <location>
        <begin position="383"/>
        <end position="411"/>
    </location>
</feature>
<comment type="function">
    <text evidence="9">Acts as a magnesium transporter.</text>
</comment>
<feature type="domain" description="CBS" evidence="11">
    <location>
        <begin position="200"/>
        <end position="258"/>
    </location>
</feature>
<dbReference type="Pfam" id="PF01769">
    <property type="entry name" value="MgtE"/>
    <property type="match status" value="1"/>
</dbReference>
<dbReference type="GO" id="GO:0015095">
    <property type="term" value="F:magnesium ion transmembrane transporter activity"/>
    <property type="evidence" value="ECO:0007669"/>
    <property type="project" value="UniProtKB-UniRule"/>
</dbReference>
<reference evidence="12 13" key="1">
    <citation type="journal article" date="2013" name="Genome Announc.">
        <title>Draft genome sequences for three mercury-methylating, sulfate-reducing bacteria.</title>
        <authorList>
            <person name="Brown S.D."/>
            <person name="Hurt R.A.Jr."/>
            <person name="Gilmour C.C."/>
            <person name="Elias D.A."/>
        </authorList>
    </citation>
    <scope>NUCLEOTIDE SEQUENCE [LARGE SCALE GENOMIC DNA]</scope>
    <source>
        <strain evidence="12 13">DSM 16529</strain>
    </source>
</reference>
<dbReference type="InterPro" id="IPR000644">
    <property type="entry name" value="CBS_dom"/>
</dbReference>
<dbReference type="InterPro" id="IPR036739">
    <property type="entry name" value="SLC41_membr_dom_sf"/>
</dbReference>
<dbReference type="Pfam" id="PF00571">
    <property type="entry name" value="CBS"/>
    <property type="match status" value="2"/>
</dbReference>
<evidence type="ECO:0000256" key="4">
    <source>
        <dbReference type="ARBA" id="ARBA00022692"/>
    </source>
</evidence>
<feature type="region of interest" description="Disordered" evidence="10">
    <location>
        <begin position="1"/>
        <end position="27"/>
    </location>
</feature>
<evidence type="ECO:0000259" key="11">
    <source>
        <dbReference type="PROSITE" id="PS51371"/>
    </source>
</evidence>
<evidence type="ECO:0000256" key="10">
    <source>
        <dbReference type="SAM" id="MobiDB-lite"/>
    </source>
</evidence>
<dbReference type="Gene3D" id="1.25.60.10">
    <property type="entry name" value="MgtE N-terminal domain-like"/>
    <property type="match status" value="1"/>
</dbReference>
<dbReference type="Pfam" id="PF03448">
    <property type="entry name" value="MgtE_N"/>
    <property type="match status" value="1"/>
</dbReference>
<dbReference type="InterPro" id="IPR038076">
    <property type="entry name" value="MgtE_N_sf"/>
</dbReference>
<comment type="subunit">
    <text evidence="9">Homodimer.</text>
</comment>
<evidence type="ECO:0000256" key="9">
    <source>
        <dbReference type="RuleBase" id="RU362011"/>
    </source>
</evidence>
<dbReference type="Gene3D" id="3.10.580.10">
    <property type="entry name" value="CBS-domain"/>
    <property type="match status" value="1"/>
</dbReference>
<dbReference type="SUPFAM" id="SSF158791">
    <property type="entry name" value="MgtE N-terminal domain-like"/>
    <property type="match status" value="1"/>
</dbReference>
<dbReference type="RefSeq" id="WP_020888198.1">
    <property type="nucleotide sequence ID" value="NZ_ATHI01000032.1"/>
</dbReference>
<dbReference type="PANTHER" id="PTHR43773:SF1">
    <property type="entry name" value="MAGNESIUM TRANSPORTER MGTE"/>
    <property type="match status" value="1"/>
</dbReference>
<evidence type="ECO:0000256" key="3">
    <source>
        <dbReference type="ARBA" id="ARBA00022448"/>
    </source>
</evidence>
<evidence type="ECO:0000313" key="13">
    <source>
        <dbReference type="Proteomes" id="UP000014975"/>
    </source>
</evidence>
<dbReference type="InterPro" id="IPR006668">
    <property type="entry name" value="Mg_transptr_MgtE_intracell_dom"/>
</dbReference>
<dbReference type="PROSITE" id="PS51371">
    <property type="entry name" value="CBS"/>
    <property type="match status" value="2"/>
</dbReference>
<gene>
    <name evidence="12" type="ORF">dsat_1502</name>
</gene>
<feature type="transmembrane region" description="Helical" evidence="9">
    <location>
        <begin position="423"/>
        <end position="448"/>
    </location>
</feature>
<comment type="caution">
    <text evidence="12">The sequence shown here is derived from an EMBL/GenBank/DDBJ whole genome shotgun (WGS) entry which is preliminary data.</text>
</comment>
<feature type="transmembrane region" description="Helical" evidence="9">
    <location>
        <begin position="358"/>
        <end position="377"/>
    </location>
</feature>
<dbReference type="PANTHER" id="PTHR43773">
    <property type="entry name" value="MAGNESIUM TRANSPORTER MGTE"/>
    <property type="match status" value="1"/>
</dbReference>
<dbReference type="CDD" id="cd04606">
    <property type="entry name" value="CBS_pair_Mg_transporter"/>
    <property type="match status" value="1"/>
</dbReference>
<keyword evidence="13" id="KW-1185">Reference proteome</keyword>
<accession>S7SZW3</accession>
<dbReference type="Proteomes" id="UP000014975">
    <property type="component" value="Unassembled WGS sequence"/>
</dbReference>
<dbReference type="SUPFAM" id="SSF54631">
    <property type="entry name" value="CBS-domain pair"/>
    <property type="match status" value="1"/>
</dbReference>
<keyword evidence="6 9" id="KW-1133">Transmembrane helix</keyword>
<keyword evidence="7 9" id="KW-0472">Membrane</keyword>
<dbReference type="SMART" id="SM00924">
    <property type="entry name" value="MgtE_N"/>
    <property type="match status" value="1"/>
</dbReference>
<feature type="domain" description="CBS" evidence="11">
    <location>
        <begin position="137"/>
        <end position="198"/>
    </location>
</feature>
<dbReference type="InterPro" id="IPR046342">
    <property type="entry name" value="CBS_dom_sf"/>
</dbReference>
<dbReference type="GO" id="GO:0005886">
    <property type="term" value="C:plasma membrane"/>
    <property type="evidence" value="ECO:0007669"/>
    <property type="project" value="UniProtKB-SubCell"/>
</dbReference>
<dbReference type="SMART" id="SM00116">
    <property type="entry name" value="CBS"/>
    <property type="match status" value="2"/>
</dbReference>
<name>S7SZW3_9BACT</name>
<protein>
    <recommendedName>
        <fullName evidence="9">Magnesium transporter MgtE</fullName>
    </recommendedName>
</protein>
<comment type="subcellular location">
    <subcellularLocation>
        <location evidence="9">Cell membrane</location>
        <topology evidence="9">Multi-pass membrane protein</topology>
    </subcellularLocation>
    <subcellularLocation>
        <location evidence="1">Membrane</location>
        <topology evidence="1">Multi-pass membrane protein</topology>
    </subcellularLocation>
</comment>
<keyword evidence="5 9" id="KW-0460">Magnesium</keyword>
<evidence type="ECO:0000256" key="8">
    <source>
        <dbReference type="PROSITE-ProRule" id="PRU00703"/>
    </source>
</evidence>
<dbReference type="InterPro" id="IPR006667">
    <property type="entry name" value="SLC41_membr_dom"/>
</dbReference>
<feature type="compositionally biased region" description="Basic and acidic residues" evidence="10">
    <location>
        <begin position="1"/>
        <end position="14"/>
    </location>
</feature>
<evidence type="ECO:0000256" key="1">
    <source>
        <dbReference type="ARBA" id="ARBA00004141"/>
    </source>
</evidence>
<comment type="similarity">
    <text evidence="2 9">Belongs to the SLC41A transporter family.</text>
</comment>
<evidence type="ECO:0000256" key="7">
    <source>
        <dbReference type="ARBA" id="ARBA00023136"/>
    </source>
</evidence>
<keyword evidence="9" id="KW-1003">Cell membrane</keyword>
<dbReference type="Gene3D" id="1.10.357.20">
    <property type="entry name" value="SLC41 divalent cation transporters, integral membrane domain"/>
    <property type="match status" value="1"/>
</dbReference>
<keyword evidence="9" id="KW-0479">Metal-binding</keyword>
<proteinExistence type="inferred from homology"/>
<keyword evidence="3 9" id="KW-0813">Transport</keyword>
<dbReference type="NCBIfam" id="TIGR00400">
    <property type="entry name" value="mgtE"/>
    <property type="match status" value="1"/>
</dbReference>
<evidence type="ECO:0000256" key="6">
    <source>
        <dbReference type="ARBA" id="ARBA00022989"/>
    </source>
</evidence>
<organism evidence="12 13">
    <name type="scientific">Alkalidesulfovibrio alkalitolerans DSM 16529</name>
    <dbReference type="NCBI Taxonomy" id="1121439"/>
    <lineage>
        <taxon>Bacteria</taxon>
        <taxon>Pseudomonadati</taxon>
        <taxon>Thermodesulfobacteriota</taxon>
        <taxon>Desulfovibrionia</taxon>
        <taxon>Desulfovibrionales</taxon>
        <taxon>Desulfovibrionaceae</taxon>
        <taxon>Alkalidesulfovibrio</taxon>
    </lineage>
</organism>
<evidence type="ECO:0000256" key="2">
    <source>
        <dbReference type="ARBA" id="ARBA00009749"/>
    </source>
</evidence>
<dbReference type="SUPFAM" id="SSF161093">
    <property type="entry name" value="MgtE membrane domain-like"/>
    <property type="match status" value="1"/>
</dbReference>
<dbReference type="InterPro" id="IPR006669">
    <property type="entry name" value="MgtE_transporter"/>
</dbReference>
<dbReference type="EMBL" id="ATHI01000032">
    <property type="protein sequence ID" value="EPR30362.1"/>
    <property type="molecule type" value="Genomic_DNA"/>
</dbReference>
<dbReference type="GO" id="GO:0046872">
    <property type="term" value="F:metal ion binding"/>
    <property type="evidence" value="ECO:0007669"/>
    <property type="project" value="UniProtKB-KW"/>
</dbReference>